<protein>
    <recommendedName>
        <fullName evidence="1">PIN like domain-containing protein</fullName>
    </recommendedName>
</protein>
<evidence type="ECO:0000313" key="2">
    <source>
        <dbReference type="EMBL" id="MBM7478741.1"/>
    </source>
</evidence>
<keyword evidence="3" id="KW-1185">Reference proteome</keyword>
<accession>A0ABS2LEA7</accession>
<feature type="domain" description="PIN like" evidence="1">
    <location>
        <begin position="25"/>
        <end position="238"/>
    </location>
</feature>
<dbReference type="Pfam" id="PF18476">
    <property type="entry name" value="PIN_8"/>
    <property type="match status" value="1"/>
</dbReference>
<dbReference type="EMBL" id="JAFBBO010000001">
    <property type="protein sequence ID" value="MBM7478741.1"/>
    <property type="molecule type" value="Genomic_DNA"/>
</dbReference>
<evidence type="ECO:0000313" key="3">
    <source>
        <dbReference type="Proteomes" id="UP000698059"/>
    </source>
</evidence>
<reference evidence="2 3" key="1">
    <citation type="submission" date="2021-01" db="EMBL/GenBank/DDBJ databases">
        <title>Sequencing the genomes of 1000 actinobacteria strains.</title>
        <authorList>
            <person name="Klenk H.-P."/>
        </authorList>
    </citation>
    <scope>NUCLEOTIDE SEQUENCE [LARGE SCALE GENOMIC DNA]</scope>
    <source>
        <strain evidence="2 3">DSM 46000</strain>
    </source>
</reference>
<dbReference type="RefSeq" id="WP_205306764.1">
    <property type="nucleotide sequence ID" value="NZ_BAAAVF010000026.1"/>
</dbReference>
<gene>
    <name evidence="2" type="ORF">JOD49_001661</name>
</gene>
<organism evidence="2 3">
    <name type="scientific">Oerskovia jenensis</name>
    <dbReference type="NCBI Taxonomy" id="162169"/>
    <lineage>
        <taxon>Bacteria</taxon>
        <taxon>Bacillati</taxon>
        <taxon>Actinomycetota</taxon>
        <taxon>Actinomycetes</taxon>
        <taxon>Micrococcales</taxon>
        <taxon>Cellulomonadaceae</taxon>
        <taxon>Oerskovia</taxon>
    </lineage>
</organism>
<comment type="caution">
    <text evidence="2">The sequence shown here is derived from an EMBL/GenBank/DDBJ whole genome shotgun (WGS) entry which is preliminary data.</text>
</comment>
<sequence>MRTALDQYRVRTQDEIYEALGTATIVLDTNVLTGLYGVSPELREARLGVLKQISDRLWVPYQVGLEFHRNRARVIRDLSDAYKSVRDTLTPVKKAAKTFGKSKFSESQARVQKAVDEAVAKLEGELRKLEADDGHHLKPADDKLLDRIETLLDGRVGTAPSAKLTRKRVRKFVTIRAPERIPPGFSDISKIATSGPTDAAGDFLVWCEMLQYARTSKSNVVFVTDDGKEDWWEKGGDGVPTRPLPALLAEFARKTGQNYYQVSTESLMRWARDSLNAEVSTANLTEESAISRERRSESALEEALRARIWGQTQTDWDHIRSALTARTVHNFDAMKFPTIAYDLDALKFPAIEFSPDLYQNLFSGFNLYGKVIEANPKEEGEDQDEPGDGNR</sequence>
<evidence type="ECO:0000259" key="1">
    <source>
        <dbReference type="Pfam" id="PF18476"/>
    </source>
</evidence>
<name>A0ABS2LEA7_9CELL</name>
<dbReference type="Proteomes" id="UP000698059">
    <property type="component" value="Unassembled WGS sequence"/>
</dbReference>
<proteinExistence type="predicted"/>
<dbReference type="InterPro" id="IPR041578">
    <property type="entry name" value="PIN_8"/>
</dbReference>